<keyword evidence="2" id="KW-1185">Reference proteome</keyword>
<accession>A0A9X3WFI8</accession>
<sequence>MNNSKKVIVVTDGDEYARKTLDYLAKELGGTCLSYLSDNPTQASSEEIQKAIYRAKEEPVYVLLDDAGILGVGAGEKILLDLANDPDIEVIGAIAVAAHTKNTEWSRFTFAIDLNGELIPYGVDKQGVRLPELGRINGDTVYSLDQIDIPIVIAIGDIGKMQGKDDVKKGSPITRQALEIIMERGGLI</sequence>
<protein>
    <submittedName>
        <fullName evidence="1">Stage V sporulation protein AE</fullName>
    </submittedName>
</protein>
<dbReference type="RefSeq" id="WP_259871193.1">
    <property type="nucleotide sequence ID" value="NZ_JAMQJZ010000001.1"/>
</dbReference>
<dbReference type="EMBL" id="JAMQJZ010000001">
    <property type="protein sequence ID" value="MDC3418887.1"/>
    <property type="molecule type" value="Genomic_DNA"/>
</dbReference>
<reference evidence="1" key="1">
    <citation type="submission" date="2022-06" db="EMBL/GenBank/DDBJ databases">
        <title>Aquibacillus sp. a new bacterium isolated from soil saline samples.</title>
        <authorList>
            <person name="Galisteo C."/>
            <person name="De La Haba R."/>
            <person name="Sanchez-Porro C."/>
            <person name="Ventosa A."/>
        </authorList>
    </citation>
    <scope>NUCLEOTIDE SEQUENCE</scope>
    <source>
        <strain evidence="1">JCM 12387</strain>
    </source>
</reference>
<dbReference type="InterPro" id="IPR025914">
    <property type="entry name" value="SpoVAE"/>
</dbReference>
<name>A0A9X3WFI8_9BACI</name>
<comment type="caution">
    <text evidence="1">The sequence shown here is derived from an EMBL/GenBank/DDBJ whole genome shotgun (WGS) entry which is preliminary data.</text>
</comment>
<evidence type="ECO:0000313" key="2">
    <source>
        <dbReference type="Proteomes" id="UP001145072"/>
    </source>
</evidence>
<organism evidence="1 2">
    <name type="scientific">Aquibacillus koreensis</name>
    <dbReference type="NCBI Taxonomy" id="279446"/>
    <lineage>
        <taxon>Bacteria</taxon>
        <taxon>Bacillati</taxon>
        <taxon>Bacillota</taxon>
        <taxon>Bacilli</taxon>
        <taxon>Bacillales</taxon>
        <taxon>Bacillaceae</taxon>
        <taxon>Aquibacillus</taxon>
    </lineage>
</organism>
<evidence type="ECO:0000313" key="1">
    <source>
        <dbReference type="EMBL" id="MDC3418887.1"/>
    </source>
</evidence>
<gene>
    <name evidence="1" type="ORF">NC661_00620</name>
</gene>
<dbReference type="Pfam" id="PF14097">
    <property type="entry name" value="SpoVAE"/>
    <property type="match status" value="1"/>
</dbReference>
<proteinExistence type="predicted"/>
<dbReference type="Proteomes" id="UP001145072">
    <property type="component" value="Unassembled WGS sequence"/>
</dbReference>
<dbReference type="AlphaFoldDB" id="A0A9X3WFI8"/>